<evidence type="ECO:0008006" key="4">
    <source>
        <dbReference type="Google" id="ProtNLM"/>
    </source>
</evidence>
<dbReference type="Pfam" id="PF08631">
    <property type="entry name" value="SPO22"/>
    <property type="match status" value="1"/>
</dbReference>
<dbReference type="Proteomes" id="UP000326198">
    <property type="component" value="Unassembled WGS sequence"/>
</dbReference>
<dbReference type="PANTHER" id="PTHR40375">
    <property type="entry name" value="SPORULATION-SPECIFIC PROTEIN 22"/>
    <property type="match status" value="1"/>
</dbReference>
<dbReference type="InterPro" id="IPR039057">
    <property type="entry name" value="Spo22/ZIP4"/>
</dbReference>
<evidence type="ECO:0000256" key="1">
    <source>
        <dbReference type="ARBA" id="ARBA00023254"/>
    </source>
</evidence>
<name>A0A5N7B9B2_9EURO</name>
<evidence type="ECO:0000313" key="2">
    <source>
        <dbReference type="EMBL" id="KAE8378353.1"/>
    </source>
</evidence>
<evidence type="ECO:0000313" key="3">
    <source>
        <dbReference type="Proteomes" id="UP000326198"/>
    </source>
</evidence>
<keyword evidence="1" id="KW-0469">Meiosis</keyword>
<organism evidence="2 3">
    <name type="scientific">Aspergillus bertholletiae</name>
    <dbReference type="NCBI Taxonomy" id="1226010"/>
    <lineage>
        <taxon>Eukaryota</taxon>
        <taxon>Fungi</taxon>
        <taxon>Dikarya</taxon>
        <taxon>Ascomycota</taxon>
        <taxon>Pezizomycotina</taxon>
        <taxon>Eurotiomycetes</taxon>
        <taxon>Eurotiomycetidae</taxon>
        <taxon>Eurotiales</taxon>
        <taxon>Aspergillaceae</taxon>
        <taxon>Aspergillus</taxon>
        <taxon>Aspergillus subgen. Circumdati</taxon>
    </lineage>
</organism>
<dbReference type="GO" id="GO:0051321">
    <property type="term" value="P:meiotic cell cycle"/>
    <property type="evidence" value="ECO:0007669"/>
    <property type="project" value="UniProtKB-KW"/>
</dbReference>
<keyword evidence="3" id="KW-1185">Reference proteome</keyword>
<dbReference type="PANTHER" id="PTHR40375:SF2">
    <property type="entry name" value="SPORULATION-SPECIFIC PROTEIN 22"/>
    <property type="match status" value="1"/>
</dbReference>
<dbReference type="AlphaFoldDB" id="A0A5N7B9B2"/>
<protein>
    <recommendedName>
        <fullName evidence="4">Meiosis protein SPO22/ZIP4 like-domain-containing protein</fullName>
    </recommendedName>
</protein>
<sequence length="913" mass="103021">MGLRNASSVLIGYTEFAEELLLRMQNNAHEAAVLMTNALRSLDEHLDHFPLPTAPPTAIRDQLAARGAKLWNISTQMRLIMGNITLLSAFALFILDCVTPSQGPGILIYDTLQISGQQVLMQGLGSQRVLEAALKAVQSCTERGLIELSQKIVGMVAVRLDRLERSTDGFDKAQIVSVTAGYYMVRVHLAWLQGRPDIADHLFLKLPTIATACGQRRISELCYKIGSFALNDRHYDNAAKWLERALTAWEFYKSNVSHGIDDDGLLILHALIRANLNLDSSLAKERLQKALDLIIKKYPYKFAVKALQLEILGREGRSNGNEYLQILRDMLGILKPNEAELKTASFYVQILQQLLVEKLAASGQQEWTERIFIILVWTLTNNRLHLQNSSSVLCDTTKRMVECGQGLLSDDATNACLILIWKYVDVVSSKGNFRVAEHWCSFVLEESMFRLSSENKTIFTRRYLACISDSLNMCGADKLFDRMPDKYRRCPTALYLTYKAALNNKDFPQGHSNLDLLCQLGASGRTYLLPCAAEALRSGHTLLAAKCLQYVIDHLHDSVPEGKYIASLIIAVCCLLSAQIGKAGNLKEDDELLAQVIRVLEAAYKNDQTIAFSATELEWLSRRSYNIAIQARLCDARLVLRLLDLSMQFIDLQRKTMASEKQCRLWQQYLYCDILKIDRIIIEARKEIEPFMKACLIRSPTFAQHFRSYAWNPAQREITTAHHSEWVQHYRNILSVDLECALFFKKWGHASSIIEESKSIIDDKLCSIFLDSILRCEASVIDIVKVIEKIVHVLCTTASPYLEAATVRATLPHYIHTFFQLSLDASDYCLAELALDQALASACDLCSKDSRYPSDEIQWMATVAFNRAVDLYLLSKSGDCQRWAAKAIKLVDLGEKDCEMLGALLREQLKKLS</sequence>
<gene>
    <name evidence="2" type="ORF">BDV26DRAFT_292309</name>
</gene>
<dbReference type="GO" id="GO:0090173">
    <property type="term" value="P:regulation of synaptonemal complex assembly"/>
    <property type="evidence" value="ECO:0007669"/>
    <property type="project" value="InterPro"/>
</dbReference>
<accession>A0A5N7B9B2</accession>
<dbReference type="OrthoDB" id="65716at2759"/>
<dbReference type="InterPro" id="IPR013940">
    <property type="entry name" value="Spo22/ZIP4/TEX11"/>
</dbReference>
<proteinExistence type="predicted"/>
<dbReference type="EMBL" id="ML736209">
    <property type="protein sequence ID" value="KAE8378353.1"/>
    <property type="molecule type" value="Genomic_DNA"/>
</dbReference>
<reference evidence="2 3" key="1">
    <citation type="submission" date="2019-04" db="EMBL/GenBank/DDBJ databases">
        <title>Friends and foes A comparative genomics studyof 23 Aspergillus species from section Flavi.</title>
        <authorList>
            <consortium name="DOE Joint Genome Institute"/>
            <person name="Kjaerbolling I."/>
            <person name="Vesth T."/>
            <person name="Frisvad J.C."/>
            <person name="Nybo J.L."/>
            <person name="Theobald S."/>
            <person name="Kildgaard S."/>
            <person name="Isbrandt T."/>
            <person name="Kuo A."/>
            <person name="Sato A."/>
            <person name="Lyhne E.K."/>
            <person name="Kogle M.E."/>
            <person name="Wiebenga A."/>
            <person name="Kun R.S."/>
            <person name="Lubbers R.J."/>
            <person name="Makela M.R."/>
            <person name="Barry K."/>
            <person name="Chovatia M."/>
            <person name="Clum A."/>
            <person name="Daum C."/>
            <person name="Haridas S."/>
            <person name="He G."/>
            <person name="LaButti K."/>
            <person name="Lipzen A."/>
            <person name="Mondo S."/>
            <person name="Riley R."/>
            <person name="Salamov A."/>
            <person name="Simmons B.A."/>
            <person name="Magnuson J.K."/>
            <person name="Henrissat B."/>
            <person name="Mortensen U.H."/>
            <person name="Larsen T.O."/>
            <person name="Devries R.P."/>
            <person name="Grigoriev I.V."/>
            <person name="Machida M."/>
            <person name="Baker S.E."/>
            <person name="Andersen M.R."/>
        </authorList>
    </citation>
    <scope>NUCLEOTIDE SEQUENCE [LARGE SCALE GENOMIC DNA]</scope>
    <source>
        <strain evidence="2 3">IBT 29228</strain>
    </source>
</reference>